<organism evidence="1 2">
    <name type="scientific">Microbispora maris</name>
    <dbReference type="NCBI Taxonomy" id="3144104"/>
    <lineage>
        <taxon>Bacteria</taxon>
        <taxon>Bacillati</taxon>
        <taxon>Actinomycetota</taxon>
        <taxon>Actinomycetes</taxon>
        <taxon>Streptosporangiales</taxon>
        <taxon>Streptosporangiaceae</taxon>
        <taxon>Microbispora</taxon>
    </lineage>
</organism>
<accession>A0ABV0AJI7</accession>
<proteinExistence type="predicted"/>
<protein>
    <submittedName>
        <fullName evidence="1">Uncharacterized protein</fullName>
    </submittedName>
</protein>
<evidence type="ECO:0000313" key="2">
    <source>
        <dbReference type="Proteomes" id="UP001447516"/>
    </source>
</evidence>
<reference evidence="1 2" key="1">
    <citation type="submission" date="2024-05" db="EMBL/GenBank/DDBJ databases">
        <title>Microbispora sp.ZYX-F-249.</title>
        <authorList>
            <person name="Xie H."/>
        </authorList>
    </citation>
    <scope>NUCLEOTIDE SEQUENCE [LARGE SCALE GENOMIC DNA]</scope>
    <source>
        <strain evidence="1 2">ZYX-F-249</strain>
    </source>
</reference>
<gene>
    <name evidence="1" type="ORF">AAH991_10245</name>
</gene>
<dbReference type="Proteomes" id="UP001447516">
    <property type="component" value="Unassembled WGS sequence"/>
</dbReference>
<comment type="caution">
    <text evidence="1">The sequence shown here is derived from an EMBL/GenBank/DDBJ whole genome shotgun (WGS) entry which is preliminary data.</text>
</comment>
<name>A0ABV0AJI7_9ACTN</name>
<keyword evidence="2" id="KW-1185">Reference proteome</keyword>
<dbReference type="EMBL" id="JBDJAW010000006">
    <property type="protein sequence ID" value="MEN3535479.1"/>
    <property type="molecule type" value="Genomic_DNA"/>
</dbReference>
<dbReference type="RefSeq" id="WP_346225527.1">
    <property type="nucleotide sequence ID" value="NZ_JBDJAW010000006.1"/>
</dbReference>
<sequence>MNDVHEFNFDLVRRMPFRSAERQTTYLSLTGTAGRYGEVAVTVGTVPRQATLTAPGLPEASVTHPDDLKRGLILIDERTRLSVGGLRATLTWNRRSLGKKGRGISIGLGDRGYTYLRIGAGEEELRDAERGPLVRQRNRFGSSTVGVTVLPAAEPADLALALVLQGADRTGLTITQTAVFGVLSYLHPGHGDV</sequence>
<evidence type="ECO:0000313" key="1">
    <source>
        <dbReference type="EMBL" id="MEN3535479.1"/>
    </source>
</evidence>